<dbReference type="AlphaFoldDB" id="A0A511XHT5"/>
<dbReference type="EMBL" id="BJYG01000006">
    <property type="protein sequence ID" value="GEN62515.1"/>
    <property type="molecule type" value="Genomic_DNA"/>
</dbReference>
<dbReference type="Proteomes" id="UP000321746">
    <property type="component" value="Unassembled WGS sequence"/>
</dbReference>
<gene>
    <name evidence="1" type="ORF">AOE01nite_07390</name>
</gene>
<accession>A0A511XHT5</accession>
<evidence type="ECO:0000313" key="1">
    <source>
        <dbReference type="EMBL" id="GEN62515.1"/>
    </source>
</evidence>
<dbReference type="OrthoDB" id="7276657at2"/>
<keyword evidence="2" id="KW-1185">Reference proteome</keyword>
<name>A0A511XHT5_9PROT</name>
<proteinExistence type="predicted"/>
<dbReference type="RefSeq" id="WP_146886172.1">
    <property type="nucleotide sequence ID" value="NZ_BJYG01000006.1"/>
</dbReference>
<evidence type="ECO:0000313" key="2">
    <source>
        <dbReference type="Proteomes" id="UP000321746"/>
    </source>
</evidence>
<protein>
    <submittedName>
        <fullName evidence="1">Uncharacterized protein</fullName>
    </submittedName>
</protein>
<organism evidence="1 2">
    <name type="scientific">Acetobacter oeni</name>
    <dbReference type="NCBI Taxonomy" id="304077"/>
    <lineage>
        <taxon>Bacteria</taxon>
        <taxon>Pseudomonadati</taxon>
        <taxon>Pseudomonadota</taxon>
        <taxon>Alphaproteobacteria</taxon>
        <taxon>Acetobacterales</taxon>
        <taxon>Acetobacteraceae</taxon>
        <taxon>Acetobacter</taxon>
    </lineage>
</organism>
<sequence>MTRATEFNTDWHLERSWPANILTYRDPARPFIGQINRLVARFRCVQFLCEHDEPAQKLTELRNALAFHVVKMSRWWNFDFCPRGVLEIRAPLFLSYVRAHLERSLEDETLYDVFTLQRHMRAGDRDHVVILGQDKTCDGETVFYGVDGKRRFRFGSEDSRGTVVWDDSSYADFPGLWLAARSDAARIANDPVSGRDLNLAQAEHRQSSFWHQQYFHAACEQNTVQRYIEARAQLNGHQSAFGRIESESIINCLAFRIVRLAVHSHRPVSELLNGQGQTRMERCAAVMVERRARTHVFTCADETQQAALMAIVDRLENYRPRQCF</sequence>
<comment type="caution">
    <text evidence="1">The sequence shown here is derived from an EMBL/GenBank/DDBJ whole genome shotgun (WGS) entry which is preliminary data.</text>
</comment>
<reference evidence="1 2" key="1">
    <citation type="submission" date="2019-07" db="EMBL/GenBank/DDBJ databases">
        <title>Whole genome shotgun sequence of Acetobacter oeni NBRC 105207.</title>
        <authorList>
            <person name="Hosoyama A."/>
            <person name="Uohara A."/>
            <person name="Ohji S."/>
            <person name="Ichikawa N."/>
        </authorList>
    </citation>
    <scope>NUCLEOTIDE SEQUENCE [LARGE SCALE GENOMIC DNA]</scope>
    <source>
        <strain evidence="1 2">NBRC 105207</strain>
    </source>
</reference>